<evidence type="ECO:0000259" key="7">
    <source>
        <dbReference type="PROSITE" id="PS50157"/>
    </source>
</evidence>
<feature type="region of interest" description="Disordered" evidence="6">
    <location>
        <begin position="1"/>
        <end position="22"/>
    </location>
</feature>
<accession>A0AAW1CWQ3</accession>
<feature type="compositionally biased region" description="Basic and acidic residues" evidence="6">
    <location>
        <begin position="1"/>
        <end position="20"/>
    </location>
</feature>
<dbReference type="Gene3D" id="3.30.160.60">
    <property type="entry name" value="Classic Zinc Finger"/>
    <property type="match status" value="2"/>
</dbReference>
<evidence type="ECO:0000313" key="8">
    <source>
        <dbReference type="EMBL" id="KAK9502430.1"/>
    </source>
</evidence>
<dbReference type="AlphaFoldDB" id="A0AAW1CWQ3"/>
<feature type="domain" description="C2H2-type" evidence="7">
    <location>
        <begin position="127"/>
        <end position="154"/>
    </location>
</feature>
<dbReference type="PANTHER" id="PTHR24379:SF121">
    <property type="entry name" value="C2H2-TYPE DOMAIN-CONTAINING PROTEIN"/>
    <property type="match status" value="1"/>
</dbReference>
<evidence type="ECO:0000256" key="1">
    <source>
        <dbReference type="ARBA" id="ARBA00022723"/>
    </source>
</evidence>
<proteinExistence type="predicted"/>
<dbReference type="SUPFAM" id="SSF57667">
    <property type="entry name" value="beta-beta-alpha zinc fingers"/>
    <property type="match status" value="2"/>
</dbReference>
<dbReference type="Pfam" id="PF00096">
    <property type="entry name" value="zf-C2H2"/>
    <property type="match status" value="2"/>
</dbReference>
<dbReference type="Proteomes" id="UP001461498">
    <property type="component" value="Unassembled WGS sequence"/>
</dbReference>
<dbReference type="SMART" id="SM00355">
    <property type="entry name" value="ZnF_C2H2"/>
    <property type="match status" value="4"/>
</dbReference>
<dbReference type="InterPro" id="IPR013087">
    <property type="entry name" value="Znf_C2H2_type"/>
</dbReference>
<dbReference type="PANTHER" id="PTHR24379">
    <property type="entry name" value="KRAB AND ZINC FINGER DOMAIN-CONTAINING"/>
    <property type="match status" value="1"/>
</dbReference>
<evidence type="ECO:0000256" key="4">
    <source>
        <dbReference type="ARBA" id="ARBA00022833"/>
    </source>
</evidence>
<dbReference type="GO" id="GO:0008270">
    <property type="term" value="F:zinc ion binding"/>
    <property type="evidence" value="ECO:0007669"/>
    <property type="project" value="UniProtKB-KW"/>
</dbReference>
<protein>
    <recommendedName>
        <fullName evidence="7">C2H2-type domain-containing protein</fullName>
    </recommendedName>
</protein>
<organism evidence="8 9">
    <name type="scientific">Rhynocoris fuscipes</name>
    <dbReference type="NCBI Taxonomy" id="488301"/>
    <lineage>
        <taxon>Eukaryota</taxon>
        <taxon>Metazoa</taxon>
        <taxon>Ecdysozoa</taxon>
        <taxon>Arthropoda</taxon>
        <taxon>Hexapoda</taxon>
        <taxon>Insecta</taxon>
        <taxon>Pterygota</taxon>
        <taxon>Neoptera</taxon>
        <taxon>Paraneoptera</taxon>
        <taxon>Hemiptera</taxon>
        <taxon>Heteroptera</taxon>
        <taxon>Panheteroptera</taxon>
        <taxon>Cimicomorpha</taxon>
        <taxon>Reduviidae</taxon>
        <taxon>Harpactorinae</taxon>
        <taxon>Harpactorini</taxon>
        <taxon>Rhynocoris</taxon>
    </lineage>
</organism>
<keyword evidence="4" id="KW-0862">Zinc</keyword>
<name>A0AAW1CWQ3_9HEMI</name>
<keyword evidence="3 5" id="KW-0863">Zinc-finger</keyword>
<dbReference type="InterPro" id="IPR036236">
    <property type="entry name" value="Znf_C2H2_sf"/>
</dbReference>
<dbReference type="PROSITE" id="PS00028">
    <property type="entry name" value="ZINC_FINGER_C2H2_1"/>
    <property type="match status" value="1"/>
</dbReference>
<dbReference type="EMBL" id="JAPXFL010000008">
    <property type="protein sequence ID" value="KAK9502430.1"/>
    <property type="molecule type" value="Genomic_DNA"/>
</dbReference>
<dbReference type="PROSITE" id="PS50157">
    <property type="entry name" value="ZINC_FINGER_C2H2_2"/>
    <property type="match status" value="1"/>
</dbReference>
<keyword evidence="1" id="KW-0479">Metal-binding</keyword>
<gene>
    <name evidence="8" type="ORF">O3M35_011212</name>
</gene>
<evidence type="ECO:0000256" key="5">
    <source>
        <dbReference type="PROSITE-ProRule" id="PRU00042"/>
    </source>
</evidence>
<evidence type="ECO:0000313" key="9">
    <source>
        <dbReference type="Proteomes" id="UP001461498"/>
    </source>
</evidence>
<evidence type="ECO:0000256" key="6">
    <source>
        <dbReference type="SAM" id="MobiDB-lite"/>
    </source>
</evidence>
<reference evidence="8 9" key="1">
    <citation type="submission" date="2022-12" db="EMBL/GenBank/DDBJ databases">
        <title>Chromosome-level genome assembly of true bugs.</title>
        <authorList>
            <person name="Ma L."/>
            <person name="Li H."/>
        </authorList>
    </citation>
    <scope>NUCLEOTIDE SEQUENCE [LARGE SCALE GENOMIC DNA]</scope>
    <source>
        <strain evidence="8">Lab_2022b</strain>
    </source>
</reference>
<evidence type="ECO:0000256" key="3">
    <source>
        <dbReference type="ARBA" id="ARBA00022771"/>
    </source>
</evidence>
<comment type="caution">
    <text evidence="8">The sequence shown here is derived from an EMBL/GenBank/DDBJ whole genome shotgun (WGS) entry which is preliminary data.</text>
</comment>
<sequence length="187" mass="21872">MHIAEDGRMSETGTKYEKTSRGTMESLASKRYRFYADLRNHKRVECGKEGQFACTRCLYRCKSKGSLSSHMMYRHPEKHYLCISCKKKYPNLNSLRNHLLHRCGPDGKILADIIKRNLSVANKHSGYSCRNCNRTYRHLSNLNKHQKYECGKEAQFACPYCPYKGKQKSHLQSHLINRHISQVQQEQ</sequence>
<keyword evidence="2" id="KW-0677">Repeat</keyword>
<evidence type="ECO:0000256" key="2">
    <source>
        <dbReference type="ARBA" id="ARBA00022737"/>
    </source>
</evidence>
<keyword evidence="9" id="KW-1185">Reference proteome</keyword>